<dbReference type="CDD" id="cd06173">
    <property type="entry name" value="MFS_MefA_like"/>
    <property type="match status" value="1"/>
</dbReference>
<reference evidence="8" key="1">
    <citation type="submission" date="2022-08" db="EMBL/GenBank/DDBJ databases">
        <title>Streptomyces changanensis sp. nov., an actinomycete isolated from soil.</title>
        <authorList>
            <person name="Wu H."/>
            <person name="Han L."/>
        </authorList>
    </citation>
    <scope>NUCLEOTIDE SEQUENCE</scope>
    <source>
        <strain evidence="8">HL-66</strain>
    </source>
</reference>
<keyword evidence="5 7" id="KW-1133">Transmembrane helix</keyword>
<feature type="transmembrane region" description="Helical" evidence="7">
    <location>
        <begin position="90"/>
        <end position="111"/>
    </location>
</feature>
<evidence type="ECO:0000313" key="9">
    <source>
        <dbReference type="Proteomes" id="UP001060150"/>
    </source>
</evidence>
<feature type="transmembrane region" description="Helical" evidence="7">
    <location>
        <begin position="266"/>
        <end position="289"/>
    </location>
</feature>
<evidence type="ECO:0000256" key="7">
    <source>
        <dbReference type="SAM" id="Phobius"/>
    </source>
</evidence>
<dbReference type="Pfam" id="PF05977">
    <property type="entry name" value="MFS_3"/>
    <property type="match status" value="1"/>
</dbReference>
<feature type="transmembrane region" description="Helical" evidence="7">
    <location>
        <begin position="367"/>
        <end position="388"/>
    </location>
</feature>
<dbReference type="RefSeq" id="WP_232791204.1">
    <property type="nucleotide sequence ID" value="NZ_CP102332.1"/>
</dbReference>
<keyword evidence="3" id="KW-1003">Cell membrane</keyword>
<evidence type="ECO:0000256" key="3">
    <source>
        <dbReference type="ARBA" id="ARBA00022475"/>
    </source>
</evidence>
<dbReference type="EMBL" id="CP102332">
    <property type="protein sequence ID" value="UUS34017.1"/>
    <property type="molecule type" value="Genomic_DNA"/>
</dbReference>
<organism evidence="8 9">
    <name type="scientific">Streptomyces changanensis</name>
    <dbReference type="NCBI Taxonomy" id="2964669"/>
    <lineage>
        <taxon>Bacteria</taxon>
        <taxon>Bacillati</taxon>
        <taxon>Actinomycetota</taxon>
        <taxon>Actinomycetes</taxon>
        <taxon>Kitasatosporales</taxon>
        <taxon>Streptomycetaceae</taxon>
        <taxon>Streptomyces</taxon>
    </lineage>
</organism>
<sequence length="425" mass="43700">MTAAPQIHIGPQGLVGGRAVRRSLACLLTGEGISYVGSAVHAVGLPALAVLSLEANPGQVALLAFAAEIPALVVALPAGVVVDRYPLRTILFSTDLAAAALVGVIPAAAILDRLSMPLLYAVALALGVLSTLHTAGSMAAVPLLAEPKHLHRANARFTAVITIAGTTGTALGTVLVATIGATRAFAADALSYLVSAWCAARIRALPSHEHAQTGRRPATREIREGVAHSASHPILRPLFQALTVTGIGTGLTATLLSYHLLTTVQIGATGLGVIMAAGSLGGLSGALTAPRLVHRYGTGRVIACAWTVYALMQIPPLVARPGTAWLAILVVSGYGQWAAATCVGTTQRSVQQRTTPPRLRARVQQTSLWLTTGTQPLAALAAGALATVTSVRTVMTAGVIVLLLSAWMLWRSPVRRLTALDGGAQ</sequence>
<dbReference type="InterPro" id="IPR036259">
    <property type="entry name" value="MFS_trans_sf"/>
</dbReference>
<evidence type="ECO:0000256" key="4">
    <source>
        <dbReference type="ARBA" id="ARBA00022692"/>
    </source>
</evidence>
<feature type="transmembrane region" description="Helical" evidence="7">
    <location>
        <begin position="32"/>
        <end position="53"/>
    </location>
</feature>
<name>A0ABY5NDA0_9ACTN</name>
<dbReference type="PANTHER" id="PTHR23513:SF6">
    <property type="entry name" value="MAJOR FACILITATOR SUPERFAMILY ASSOCIATED DOMAIN-CONTAINING PROTEIN"/>
    <property type="match status" value="1"/>
</dbReference>
<dbReference type="SUPFAM" id="SSF103473">
    <property type="entry name" value="MFS general substrate transporter"/>
    <property type="match status" value="1"/>
</dbReference>
<dbReference type="Proteomes" id="UP001060150">
    <property type="component" value="Chromosome"/>
</dbReference>
<feature type="transmembrane region" description="Helical" evidence="7">
    <location>
        <begin position="157"/>
        <end position="181"/>
    </location>
</feature>
<proteinExistence type="predicted"/>
<feature type="transmembrane region" description="Helical" evidence="7">
    <location>
        <begin position="394"/>
        <end position="410"/>
    </location>
</feature>
<gene>
    <name evidence="8" type="ORF">NRO40_26445</name>
</gene>
<keyword evidence="4 7" id="KW-0812">Transmembrane</keyword>
<evidence type="ECO:0000256" key="6">
    <source>
        <dbReference type="ARBA" id="ARBA00023136"/>
    </source>
</evidence>
<accession>A0ABY5NDA0</accession>
<keyword evidence="2" id="KW-0813">Transport</keyword>
<keyword evidence="9" id="KW-1185">Reference proteome</keyword>
<evidence type="ECO:0000256" key="1">
    <source>
        <dbReference type="ARBA" id="ARBA00004651"/>
    </source>
</evidence>
<evidence type="ECO:0000313" key="8">
    <source>
        <dbReference type="EMBL" id="UUS34017.1"/>
    </source>
</evidence>
<feature type="transmembrane region" description="Helical" evidence="7">
    <location>
        <begin position="60"/>
        <end position="78"/>
    </location>
</feature>
<protein>
    <submittedName>
        <fullName evidence="8">MFS transporter</fullName>
    </submittedName>
</protein>
<dbReference type="PANTHER" id="PTHR23513">
    <property type="entry name" value="INTEGRAL MEMBRANE EFFLUX PROTEIN-RELATED"/>
    <property type="match status" value="1"/>
</dbReference>
<dbReference type="Gene3D" id="1.20.1250.20">
    <property type="entry name" value="MFS general substrate transporter like domains"/>
    <property type="match status" value="1"/>
</dbReference>
<evidence type="ECO:0000256" key="2">
    <source>
        <dbReference type="ARBA" id="ARBA00022448"/>
    </source>
</evidence>
<feature type="transmembrane region" description="Helical" evidence="7">
    <location>
        <begin position="238"/>
        <end position="260"/>
    </location>
</feature>
<dbReference type="InterPro" id="IPR010290">
    <property type="entry name" value="TM_effector"/>
</dbReference>
<keyword evidence="6 7" id="KW-0472">Membrane</keyword>
<feature type="transmembrane region" description="Helical" evidence="7">
    <location>
        <begin position="324"/>
        <end position="346"/>
    </location>
</feature>
<feature type="transmembrane region" description="Helical" evidence="7">
    <location>
        <begin position="118"/>
        <end position="145"/>
    </location>
</feature>
<evidence type="ECO:0000256" key="5">
    <source>
        <dbReference type="ARBA" id="ARBA00022989"/>
    </source>
</evidence>
<comment type="subcellular location">
    <subcellularLocation>
        <location evidence="1">Cell membrane</location>
        <topology evidence="1">Multi-pass membrane protein</topology>
    </subcellularLocation>
</comment>